<feature type="domain" description="DDE-1" evidence="1">
    <location>
        <begin position="3"/>
        <end position="89"/>
    </location>
</feature>
<dbReference type="Ensembl" id="ENSAOWT00000000546.1">
    <property type="protein sequence ID" value="ENSAOWP00000000462.1"/>
    <property type="gene ID" value="ENSAOWG00000000376.1"/>
</dbReference>
<dbReference type="GO" id="GO:0003677">
    <property type="term" value="F:DNA binding"/>
    <property type="evidence" value="ECO:0007669"/>
    <property type="project" value="TreeGrafter"/>
</dbReference>
<dbReference type="GO" id="GO:0005634">
    <property type="term" value="C:nucleus"/>
    <property type="evidence" value="ECO:0007669"/>
    <property type="project" value="TreeGrafter"/>
</dbReference>
<dbReference type="InterPro" id="IPR004875">
    <property type="entry name" value="DDE_SF_endonuclease_dom"/>
</dbReference>
<dbReference type="Pfam" id="PF03184">
    <property type="entry name" value="DDE_1"/>
    <property type="match status" value="1"/>
</dbReference>
<keyword evidence="3" id="KW-1185">Reference proteome</keyword>
<dbReference type="PANTHER" id="PTHR19303">
    <property type="entry name" value="TRANSPOSON"/>
    <property type="match status" value="1"/>
</dbReference>
<dbReference type="PANTHER" id="PTHR19303:SF26">
    <property type="entry name" value="TIGGER TRANSPOSABLE ELEMENT-DERIVED PROTEIN 1"/>
    <property type="match status" value="1"/>
</dbReference>
<dbReference type="InterPro" id="IPR050863">
    <property type="entry name" value="CenT-Element_Derived"/>
</dbReference>
<evidence type="ECO:0000259" key="1">
    <source>
        <dbReference type="Pfam" id="PF03184"/>
    </source>
</evidence>
<evidence type="ECO:0000313" key="3">
    <source>
        <dbReference type="Proteomes" id="UP000694424"/>
    </source>
</evidence>
<sequence>MEMYNEIHVVFMPANTKSVLQPMDQGVILIFKSYYLRNTFSKAIAAIDSDSSDVSGQSQLKTFWKGFTILDAIKNIHDSWEEVKISTFTGVSKKLIPTLMDDFEGFKTSVEEVTADVVEIARELELEVEPEDMTELLQSHDKT</sequence>
<reference evidence="2" key="1">
    <citation type="submission" date="2025-08" db="UniProtKB">
        <authorList>
            <consortium name="Ensembl"/>
        </authorList>
    </citation>
    <scope>IDENTIFICATION</scope>
</reference>
<accession>A0A8B9S1Y6</accession>
<dbReference type="AlphaFoldDB" id="A0A8B9S1Y6"/>
<evidence type="ECO:0000313" key="2">
    <source>
        <dbReference type="Ensembl" id="ENSAOWP00000000462.1"/>
    </source>
</evidence>
<protein>
    <recommendedName>
        <fullName evidence="1">DDE-1 domain-containing protein</fullName>
    </recommendedName>
</protein>
<organism evidence="2 3">
    <name type="scientific">Apteryx owenii</name>
    <name type="common">Little spotted kiwi</name>
    <dbReference type="NCBI Taxonomy" id="8824"/>
    <lineage>
        <taxon>Eukaryota</taxon>
        <taxon>Metazoa</taxon>
        <taxon>Chordata</taxon>
        <taxon>Craniata</taxon>
        <taxon>Vertebrata</taxon>
        <taxon>Euteleostomi</taxon>
        <taxon>Archelosauria</taxon>
        <taxon>Archosauria</taxon>
        <taxon>Dinosauria</taxon>
        <taxon>Saurischia</taxon>
        <taxon>Theropoda</taxon>
        <taxon>Coelurosauria</taxon>
        <taxon>Aves</taxon>
        <taxon>Palaeognathae</taxon>
        <taxon>Apterygiformes</taxon>
        <taxon>Apterygidae</taxon>
        <taxon>Apteryx</taxon>
    </lineage>
</organism>
<name>A0A8B9S1Y6_APTOW</name>
<dbReference type="Proteomes" id="UP000694424">
    <property type="component" value="Unplaced"/>
</dbReference>
<proteinExistence type="predicted"/>
<reference evidence="2" key="2">
    <citation type="submission" date="2025-09" db="UniProtKB">
        <authorList>
            <consortium name="Ensembl"/>
        </authorList>
    </citation>
    <scope>IDENTIFICATION</scope>
</reference>